<comment type="caution">
    <text evidence="2">The sequence shown here is derived from an EMBL/GenBank/DDBJ whole genome shotgun (WGS) entry which is preliminary data.</text>
</comment>
<dbReference type="InterPro" id="IPR000086">
    <property type="entry name" value="NUDIX_hydrolase_dom"/>
</dbReference>
<accession>A0A0G0VDH1</accession>
<name>A0A0G0VDH1_9BACT</name>
<evidence type="ECO:0000259" key="1">
    <source>
        <dbReference type="PROSITE" id="PS51462"/>
    </source>
</evidence>
<dbReference type="GO" id="GO:0016787">
    <property type="term" value="F:hydrolase activity"/>
    <property type="evidence" value="ECO:0007669"/>
    <property type="project" value="UniProtKB-KW"/>
</dbReference>
<proteinExistence type="predicted"/>
<dbReference type="EMBL" id="LCAW01000013">
    <property type="protein sequence ID" value="KKR98939.1"/>
    <property type="molecule type" value="Genomic_DNA"/>
</dbReference>
<dbReference type="CDD" id="cd02883">
    <property type="entry name" value="NUDIX_Hydrolase"/>
    <property type="match status" value="1"/>
</dbReference>
<keyword evidence="2" id="KW-0378">Hydrolase</keyword>
<evidence type="ECO:0000313" key="3">
    <source>
        <dbReference type="Proteomes" id="UP000033930"/>
    </source>
</evidence>
<dbReference type="PROSITE" id="PS51462">
    <property type="entry name" value="NUDIX"/>
    <property type="match status" value="1"/>
</dbReference>
<gene>
    <name evidence="2" type="ORF">UU50_C0013G0018</name>
</gene>
<feature type="domain" description="Nudix hydrolase" evidence="1">
    <location>
        <begin position="6"/>
        <end position="140"/>
    </location>
</feature>
<protein>
    <submittedName>
        <fullName evidence="2">NUDIX hydrolase</fullName>
    </submittedName>
</protein>
<dbReference type="PANTHER" id="PTHR43736:SF1">
    <property type="entry name" value="DIHYDRONEOPTERIN TRIPHOSPHATE DIPHOSPHATASE"/>
    <property type="match status" value="1"/>
</dbReference>
<dbReference type="InterPro" id="IPR015797">
    <property type="entry name" value="NUDIX_hydrolase-like_dom_sf"/>
</dbReference>
<dbReference type="Gene3D" id="3.90.79.10">
    <property type="entry name" value="Nucleoside Triphosphate Pyrophosphohydrolase"/>
    <property type="match status" value="1"/>
</dbReference>
<dbReference type="SUPFAM" id="SSF55811">
    <property type="entry name" value="Nudix"/>
    <property type="match status" value="1"/>
</dbReference>
<reference evidence="2 3" key="1">
    <citation type="journal article" date="2015" name="Nature">
        <title>rRNA introns, odd ribosomes, and small enigmatic genomes across a large radiation of phyla.</title>
        <authorList>
            <person name="Brown C.T."/>
            <person name="Hug L.A."/>
            <person name="Thomas B.C."/>
            <person name="Sharon I."/>
            <person name="Castelle C.J."/>
            <person name="Singh A."/>
            <person name="Wilkins M.J."/>
            <person name="Williams K.H."/>
            <person name="Banfield J.F."/>
        </authorList>
    </citation>
    <scope>NUCLEOTIDE SEQUENCE [LARGE SCALE GENOMIC DNA]</scope>
</reference>
<dbReference type="Pfam" id="PF00293">
    <property type="entry name" value="NUDIX"/>
    <property type="match status" value="1"/>
</dbReference>
<dbReference type="Proteomes" id="UP000033930">
    <property type="component" value="Unassembled WGS sequence"/>
</dbReference>
<evidence type="ECO:0000313" key="2">
    <source>
        <dbReference type="EMBL" id="KKR98939.1"/>
    </source>
</evidence>
<sequence>MKKGVDYTGVCVVFYCHDGQGKVLMHKRSNKCRDEHGCWDIGGGGAEFGEKILDSVRREIVEEYGAEPIEIEHLGYRDVHREHKGEQTHWIALDFKVLVDPLRVKNAEPEKIQELGWFTMDSIPNPIHSQLGTFFENYKDRF</sequence>
<dbReference type="AlphaFoldDB" id="A0A0G0VDH1"/>
<dbReference type="PANTHER" id="PTHR43736">
    <property type="entry name" value="ADP-RIBOSE PYROPHOSPHATASE"/>
    <property type="match status" value="1"/>
</dbReference>
<organism evidence="2 3">
    <name type="scientific">Candidatus Uhrbacteria bacterium GW2011_GWC1_41_20</name>
    <dbReference type="NCBI Taxonomy" id="1618983"/>
    <lineage>
        <taxon>Bacteria</taxon>
        <taxon>Candidatus Uhriibacteriota</taxon>
    </lineage>
</organism>